<comment type="caution">
    <text evidence="1">The sequence shown here is derived from an EMBL/GenBank/DDBJ whole genome shotgun (WGS) entry which is preliminary data.</text>
</comment>
<organism evidence="1 2">
    <name type="scientific">Pelotomaculum propionicicum</name>
    <dbReference type="NCBI Taxonomy" id="258475"/>
    <lineage>
        <taxon>Bacteria</taxon>
        <taxon>Bacillati</taxon>
        <taxon>Bacillota</taxon>
        <taxon>Clostridia</taxon>
        <taxon>Eubacteriales</taxon>
        <taxon>Desulfotomaculaceae</taxon>
        <taxon>Pelotomaculum</taxon>
    </lineage>
</organism>
<dbReference type="OrthoDB" id="7820733at2"/>
<dbReference type="Proteomes" id="UP000297597">
    <property type="component" value="Unassembled WGS sequence"/>
</dbReference>
<accession>A0A4Y7R6W0</accession>
<evidence type="ECO:0000313" key="1">
    <source>
        <dbReference type="EMBL" id="TEB04496.1"/>
    </source>
</evidence>
<dbReference type="EMBL" id="QFFZ01000167">
    <property type="protein sequence ID" value="TEB04496.1"/>
    <property type="molecule type" value="Genomic_DNA"/>
</dbReference>
<evidence type="ECO:0000313" key="2">
    <source>
        <dbReference type="Proteomes" id="UP000297597"/>
    </source>
</evidence>
<proteinExistence type="predicted"/>
<protein>
    <submittedName>
        <fullName evidence="1">Uncharacterized protein</fullName>
    </submittedName>
</protein>
<sequence length="81" mass="8710">MPSINAIMPTGSILTVEVCNNGFDANPTWEDATTATIQRKAYTFTNTVKTADKWGIKMRVTLARGTATGECSIMGYGAAFE</sequence>
<keyword evidence="2" id="KW-1185">Reference proteome</keyword>
<reference evidence="1 2" key="1">
    <citation type="journal article" date="2018" name="Environ. Microbiol.">
        <title>Novel energy conservation strategies and behaviour of Pelotomaculum schinkii driving syntrophic propionate catabolism.</title>
        <authorList>
            <person name="Hidalgo-Ahumada C.A.P."/>
            <person name="Nobu M.K."/>
            <person name="Narihiro T."/>
            <person name="Tamaki H."/>
            <person name="Liu W.T."/>
            <person name="Kamagata Y."/>
            <person name="Stams A.J.M."/>
            <person name="Imachi H."/>
            <person name="Sousa D.Z."/>
        </authorList>
    </citation>
    <scope>NUCLEOTIDE SEQUENCE [LARGE SCALE GENOMIC DNA]</scope>
    <source>
        <strain evidence="1 2">MGP</strain>
    </source>
</reference>
<gene>
    <name evidence="1" type="ORF">Pmgp_03840</name>
</gene>
<name>A0A4Y7R6W0_9FIRM</name>
<dbReference type="AlphaFoldDB" id="A0A4Y7R6W0"/>